<evidence type="ECO:0000313" key="2">
    <source>
        <dbReference type="Proteomes" id="UP001447857"/>
    </source>
</evidence>
<dbReference type="Proteomes" id="UP001447857">
    <property type="component" value="Chromosome"/>
</dbReference>
<dbReference type="RefSeq" id="WP_263522970.1">
    <property type="nucleotide sequence ID" value="NZ_CP147988.1"/>
</dbReference>
<accession>A0ABZ2Q6J5</accession>
<keyword evidence="2" id="KW-1185">Reference proteome</keyword>
<protein>
    <submittedName>
        <fullName evidence="1">Uncharacterized protein</fullName>
    </submittedName>
</protein>
<organism evidence="1 2">
    <name type="scientific">Flavobacterium ginsenosidimutans</name>
    <dbReference type="NCBI Taxonomy" id="687844"/>
    <lineage>
        <taxon>Bacteria</taxon>
        <taxon>Pseudomonadati</taxon>
        <taxon>Bacteroidota</taxon>
        <taxon>Flavobacteriia</taxon>
        <taxon>Flavobacteriales</taxon>
        <taxon>Flavobacteriaceae</taxon>
        <taxon>Flavobacterium</taxon>
    </lineage>
</organism>
<gene>
    <name evidence="1" type="ORF">V6624_17930</name>
</gene>
<reference evidence="1 2" key="1">
    <citation type="submission" date="2024-02" db="EMBL/GenBank/DDBJ databases">
        <title>complete genome of Flavobacterium ginsenosidimutans Str. YTB16.</title>
        <authorList>
            <person name="Wang Q."/>
        </authorList>
    </citation>
    <scope>NUCLEOTIDE SEQUENCE [LARGE SCALE GENOMIC DNA]</scope>
    <source>
        <strain evidence="1 2">YTB16</strain>
    </source>
</reference>
<proteinExistence type="predicted"/>
<dbReference type="EMBL" id="CP147988">
    <property type="protein sequence ID" value="WXK48905.1"/>
    <property type="molecule type" value="Genomic_DNA"/>
</dbReference>
<sequence>METPRDKIIMILDRLGMSVKVAAKAMNIKEETFRRNRSGTDPRNYFNEKNYTDLLDFAISELEYLIAYSFTNSTNADHYSDAVSQIGRIFEEYPESKKKRGFSLFEELKAVVDGMEKGSVFSDMNLYAFLINDIVEKSSALENEPDAFTIKRYNNYVHSGKKSDHPRWISFINCRRQQAVHKILLRNISQQL</sequence>
<evidence type="ECO:0000313" key="1">
    <source>
        <dbReference type="EMBL" id="WXK48905.1"/>
    </source>
</evidence>
<name>A0ABZ2Q6J5_9FLAO</name>